<gene>
    <name evidence="4" type="ORF">BYL167_LOCUS66373</name>
</gene>
<evidence type="ECO:0000256" key="2">
    <source>
        <dbReference type="SAM" id="MobiDB-lite"/>
    </source>
</evidence>
<keyword evidence="1" id="KW-0175">Coiled coil</keyword>
<feature type="compositionally biased region" description="Basic and acidic residues" evidence="2">
    <location>
        <begin position="74"/>
        <end position="88"/>
    </location>
</feature>
<dbReference type="InterPro" id="IPR010491">
    <property type="entry name" value="PRP1_N"/>
</dbReference>
<dbReference type="Proteomes" id="UP000681967">
    <property type="component" value="Unassembled WGS sequence"/>
</dbReference>
<feature type="region of interest" description="Disordered" evidence="2">
    <location>
        <begin position="73"/>
        <end position="92"/>
    </location>
</feature>
<evidence type="ECO:0000313" key="4">
    <source>
        <dbReference type="EMBL" id="CAF5115969.1"/>
    </source>
</evidence>
<feature type="coiled-coil region" evidence="1">
    <location>
        <begin position="24"/>
        <end position="58"/>
    </location>
</feature>
<dbReference type="AlphaFoldDB" id="A0A8S3FBT4"/>
<organism evidence="4 5">
    <name type="scientific">Rotaria magnacalcarata</name>
    <dbReference type="NCBI Taxonomy" id="392030"/>
    <lineage>
        <taxon>Eukaryota</taxon>
        <taxon>Metazoa</taxon>
        <taxon>Spiralia</taxon>
        <taxon>Gnathifera</taxon>
        <taxon>Rotifera</taxon>
        <taxon>Eurotatoria</taxon>
        <taxon>Bdelloidea</taxon>
        <taxon>Philodinida</taxon>
        <taxon>Philodinidae</taxon>
        <taxon>Rotaria</taxon>
    </lineage>
</organism>
<evidence type="ECO:0000256" key="1">
    <source>
        <dbReference type="SAM" id="Coils"/>
    </source>
</evidence>
<dbReference type="EMBL" id="CAJOBH010243086">
    <property type="protein sequence ID" value="CAF5115969.1"/>
    <property type="molecule type" value="Genomic_DNA"/>
</dbReference>
<proteinExistence type="predicted"/>
<dbReference type="GO" id="GO:0000398">
    <property type="term" value="P:mRNA splicing, via spliceosome"/>
    <property type="evidence" value="ECO:0007669"/>
    <property type="project" value="InterPro"/>
</dbReference>
<protein>
    <recommendedName>
        <fullName evidence="3">PRP1 splicing factor N-terminal domain-containing protein</fullName>
    </recommendedName>
</protein>
<sequence length="153" mass="17974">NGPYEKDDEEADEIYESIDKRMDEKRKERRERRFQEEIEKYRQERPKIQQQFSDLKRKLADVTAEEWMSMPEVGDVRNKRQRNPRQEKYTPVPDALIAKGVAATEKTNAIDLHDQHYGGFITPATGMSTPSTEIEMVKIGQARNTLMNMRLTQ</sequence>
<evidence type="ECO:0000313" key="5">
    <source>
        <dbReference type="Proteomes" id="UP000681967"/>
    </source>
</evidence>
<reference evidence="4" key="1">
    <citation type="submission" date="2021-02" db="EMBL/GenBank/DDBJ databases">
        <authorList>
            <person name="Nowell W R."/>
        </authorList>
    </citation>
    <scope>NUCLEOTIDE SEQUENCE</scope>
</reference>
<evidence type="ECO:0000259" key="3">
    <source>
        <dbReference type="Pfam" id="PF06424"/>
    </source>
</evidence>
<comment type="caution">
    <text evidence="4">The sequence shown here is derived from an EMBL/GenBank/DDBJ whole genome shotgun (WGS) entry which is preliminary data.</text>
</comment>
<feature type="non-terminal residue" evidence="4">
    <location>
        <position position="153"/>
    </location>
</feature>
<name>A0A8S3FBT4_9BILA</name>
<dbReference type="Pfam" id="PF06424">
    <property type="entry name" value="PRP1_N"/>
    <property type="match status" value="1"/>
</dbReference>
<accession>A0A8S3FBT4</accession>
<feature type="non-terminal residue" evidence="4">
    <location>
        <position position="1"/>
    </location>
</feature>
<feature type="domain" description="PRP1 splicing factor N-terminal" evidence="3">
    <location>
        <begin position="2"/>
        <end position="79"/>
    </location>
</feature>